<proteinExistence type="inferred from homology"/>
<comment type="catalytic activity">
    <reaction evidence="10">
        <text>(R)-2-hydroxyglutarate + NAD(+) = 2-oxoglutarate + NADH + H(+)</text>
        <dbReference type="Rhea" id="RHEA:49612"/>
        <dbReference type="ChEBI" id="CHEBI:15378"/>
        <dbReference type="ChEBI" id="CHEBI:15801"/>
        <dbReference type="ChEBI" id="CHEBI:16810"/>
        <dbReference type="ChEBI" id="CHEBI:57540"/>
        <dbReference type="ChEBI" id="CHEBI:57945"/>
        <dbReference type="EC" id="1.1.1.399"/>
    </reaction>
</comment>
<reference evidence="14 15" key="1">
    <citation type="submission" date="2017-04" db="EMBL/GenBank/DDBJ databases">
        <authorList>
            <person name="Afonso C.L."/>
            <person name="Miller P.J."/>
            <person name="Scott M.A."/>
            <person name="Spackman E."/>
            <person name="Goraichik I."/>
            <person name="Dimitrov K.M."/>
            <person name="Suarez D.L."/>
            <person name="Swayne D.E."/>
        </authorList>
    </citation>
    <scope>NUCLEOTIDE SEQUENCE [LARGE SCALE GENOMIC DNA]</scope>
    <source>
        <strain evidence="14 15">DSM 12816</strain>
    </source>
</reference>
<keyword evidence="7 12" id="KW-0560">Oxidoreductase</keyword>
<evidence type="ECO:0000256" key="1">
    <source>
        <dbReference type="ARBA" id="ARBA00003800"/>
    </source>
</evidence>
<dbReference type="Pfam" id="PF00389">
    <property type="entry name" value="2-Hacid_dh"/>
    <property type="match status" value="1"/>
</dbReference>
<comment type="function">
    <text evidence="1">Catalyzes the reversible oxidation of 3-phospho-D-glycerate to 3-phosphonooxypyruvate, the first step of the phosphorylated L-serine biosynthesis pathway. Also catalyzes the reversible oxidation of 2-hydroxyglutarate to 2-oxoglutarate.</text>
</comment>
<evidence type="ECO:0000256" key="12">
    <source>
        <dbReference type="RuleBase" id="RU003719"/>
    </source>
</evidence>
<evidence type="ECO:0000259" key="13">
    <source>
        <dbReference type="PROSITE" id="PS51671"/>
    </source>
</evidence>
<dbReference type="SUPFAM" id="SSF52283">
    <property type="entry name" value="Formate/glycerate dehydrogenase catalytic domain-like"/>
    <property type="match status" value="1"/>
</dbReference>
<dbReference type="Pfam" id="PF02826">
    <property type="entry name" value="2-Hacid_dh_C"/>
    <property type="match status" value="1"/>
</dbReference>
<dbReference type="Gene3D" id="3.40.50.720">
    <property type="entry name" value="NAD(P)-binding Rossmann-like Domain"/>
    <property type="match status" value="2"/>
</dbReference>
<evidence type="ECO:0000256" key="8">
    <source>
        <dbReference type="ARBA" id="ARBA00023027"/>
    </source>
</evidence>
<evidence type="ECO:0000256" key="2">
    <source>
        <dbReference type="ARBA" id="ARBA00005216"/>
    </source>
</evidence>
<dbReference type="EC" id="1.1.1.399" evidence="4"/>
<dbReference type="InterPro" id="IPR045865">
    <property type="entry name" value="ACT-like_dom_sf"/>
</dbReference>
<organism evidence="14 15">
    <name type="scientific">Papillibacter cinnamivorans DSM 12816</name>
    <dbReference type="NCBI Taxonomy" id="1122930"/>
    <lineage>
        <taxon>Bacteria</taxon>
        <taxon>Bacillati</taxon>
        <taxon>Bacillota</taxon>
        <taxon>Clostridia</taxon>
        <taxon>Eubacteriales</taxon>
        <taxon>Oscillospiraceae</taxon>
        <taxon>Papillibacter</taxon>
    </lineage>
</organism>
<dbReference type="OrthoDB" id="9805416at2"/>
<comment type="similarity">
    <text evidence="3 12">Belongs to the D-isomer specific 2-hydroxyacid dehydrogenase family.</text>
</comment>
<accession>A0A1W2A4R5</accession>
<evidence type="ECO:0000313" key="14">
    <source>
        <dbReference type="EMBL" id="SMC55667.1"/>
    </source>
</evidence>
<gene>
    <name evidence="14" type="ORF">SAMN02745168_1485</name>
</gene>
<dbReference type="Proteomes" id="UP000192790">
    <property type="component" value="Unassembled WGS sequence"/>
</dbReference>
<dbReference type="InterPro" id="IPR006140">
    <property type="entry name" value="D-isomer_DH_NAD-bd"/>
</dbReference>
<evidence type="ECO:0000256" key="5">
    <source>
        <dbReference type="ARBA" id="ARBA00013143"/>
    </source>
</evidence>
<keyword evidence="15" id="KW-1185">Reference proteome</keyword>
<sequence length="389" mass="42218">MFRIKTLNRISPAGLSKLDNTRFSVGDETDNPDGILVRSSEMGDYVFPDTLRAIARAGAGTNNIPVARCSEAGIVVFNTPGANANAVKELVLCSLFLSSRKIVSGIDWVKQLARKGEDVAAAVEKGKAAFVGPELEGKSLGIVGLGAVGVQVANVAVKLGMKVYGYDPFLSVEHALNLTRSIHRVMDLESIYKTCDYITLHVPLNPETKGMINTDSIHMMKGHVRIINLARGELVDTKDILEALETGKVGCYITDFPNNDLALAKNVVAIPHLGASTPESEDNCAAMAAMELKDYLENGNIKNSVNLPDVSMEFSGMDRLCVIHKNIPNMLGSIISILSPENMNIENMVNKSKKDYAYTMLDVNSKVPENVIDKIKAVEGVLRVRVIHH</sequence>
<evidence type="ECO:0000256" key="11">
    <source>
        <dbReference type="ARBA" id="ARBA00048731"/>
    </source>
</evidence>
<evidence type="ECO:0000256" key="4">
    <source>
        <dbReference type="ARBA" id="ARBA00013001"/>
    </source>
</evidence>
<dbReference type="RefSeq" id="WP_084234088.1">
    <property type="nucleotide sequence ID" value="NZ_FWXW01000003.1"/>
</dbReference>
<dbReference type="AlphaFoldDB" id="A0A1W2A4R5"/>
<feature type="domain" description="ACT" evidence="13">
    <location>
        <begin position="319"/>
        <end position="389"/>
    </location>
</feature>
<evidence type="ECO:0000256" key="3">
    <source>
        <dbReference type="ARBA" id="ARBA00005854"/>
    </source>
</evidence>
<evidence type="ECO:0000313" key="15">
    <source>
        <dbReference type="Proteomes" id="UP000192790"/>
    </source>
</evidence>
<dbReference type="UniPathway" id="UPA00135">
    <property type="reaction ID" value="UER00196"/>
</dbReference>
<dbReference type="PANTHER" id="PTHR42938">
    <property type="entry name" value="FORMATE DEHYDROGENASE 1"/>
    <property type="match status" value="1"/>
</dbReference>
<dbReference type="SUPFAM" id="SSF51735">
    <property type="entry name" value="NAD(P)-binding Rossmann-fold domains"/>
    <property type="match status" value="1"/>
</dbReference>
<evidence type="ECO:0000256" key="6">
    <source>
        <dbReference type="ARBA" id="ARBA00021582"/>
    </source>
</evidence>
<name>A0A1W2A4R5_9FIRM</name>
<dbReference type="InterPro" id="IPR029752">
    <property type="entry name" value="D-isomer_DH_CS1"/>
</dbReference>
<dbReference type="CDD" id="cd04901">
    <property type="entry name" value="ACT_3PGDH"/>
    <property type="match status" value="1"/>
</dbReference>
<comment type="catalytic activity">
    <reaction evidence="11">
        <text>(2R)-3-phosphoglycerate + NAD(+) = 3-phosphooxypyruvate + NADH + H(+)</text>
        <dbReference type="Rhea" id="RHEA:12641"/>
        <dbReference type="ChEBI" id="CHEBI:15378"/>
        <dbReference type="ChEBI" id="CHEBI:18110"/>
        <dbReference type="ChEBI" id="CHEBI:57540"/>
        <dbReference type="ChEBI" id="CHEBI:57945"/>
        <dbReference type="ChEBI" id="CHEBI:58272"/>
        <dbReference type="EC" id="1.1.1.95"/>
    </reaction>
</comment>
<dbReference type="InterPro" id="IPR006139">
    <property type="entry name" value="D-isomer_2_OHA_DH_cat_dom"/>
</dbReference>
<dbReference type="CDD" id="cd12174">
    <property type="entry name" value="PGDH_like_3"/>
    <property type="match status" value="1"/>
</dbReference>
<keyword evidence="8" id="KW-0520">NAD</keyword>
<evidence type="ECO:0000256" key="10">
    <source>
        <dbReference type="ARBA" id="ARBA00048126"/>
    </source>
</evidence>
<evidence type="ECO:0000256" key="9">
    <source>
        <dbReference type="ARBA" id="ARBA00030455"/>
    </source>
</evidence>
<dbReference type="PANTHER" id="PTHR42938:SF47">
    <property type="entry name" value="HYDROXYPYRUVATE REDUCTASE"/>
    <property type="match status" value="1"/>
</dbReference>
<dbReference type="EC" id="1.1.1.95" evidence="5"/>
<dbReference type="InterPro" id="IPR002912">
    <property type="entry name" value="ACT_dom"/>
</dbReference>
<protein>
    <recommendedName>
        <fullName evidence="6">D-3-phosphoglycerate dehydrogenase</fullName>
        <ecNumber evidence="4">1.1.1.399</ecNumber>
        <ecNumber evidence="5">1.1.1.95</ecNumber>
    </recommendedName>
    <alternativeName>
        <fullName evidence="9">2-oxoglutarate reductase</fullName>
    </alternativeName>
</protein>
<dbReference type="PROSITE" id="PS00065">
    <property type="entry name" value="D_2_HYDROXYACID_DH_1"/>
    <property type="match status" value="1"/>
</dbReference>
<dbReference type="SUPFAM" id="SSF55021">
    <property type="entry name" value="ACT-like"/>
    <property type="match status" value="1"/>
</dbReference>
<dbReference type="EMBL" id="FWXW01000003">
    <property type="protein sequence ID" value="SMC55667.1"/>
    <property type="molecule type" value="Genomic_DNA"/>
</dbReference>
<dbReference type="InterPro" id="IPR036291">
    <property type="entry name" value="NAD(P)-bd_dom_sf"/>
</dbReference>
<comment type="pathway">
    <text evidence="2">Amino-acid biosynthesis; L-serine biosynthesis; L-serine from 3-phospho-D-glycerate: step 1/3.</text>
</comment>
<dbReference type="PROSITE" id="PS51671">
    <property type="entry name" value="ACT"/>
    <property type="match status" value="1"/>
</dbReference>
<dbReference type="GO" id="GO:0004617">
    <property type="term" value="F:phosphoglycerate dehydrogenase activity"/>
    <property type="evidence" value="ECO:0007669"/>
    <property type="project" value="UniProtKB-EC"/>
</dbReference>
<dbReference type="Gene3D" id="3.30.70.260">
    <property type="match status" value="1"/>
</dbReference>
<evidence type="ECO:0000256" key="7">
    <source>
        <dbReference type="ARBA" id="ARBA00023002"/>
    </source>
</evidence>
<dbReference type="GO" id="GO:0051287">
    <property type="term" value="F:NAD binding"/>
    <property type="evidence" value="ECO:0007669"/>
    <property type="project" value="InterPro"/>
</dbReference>
<dbReference type="STRING" id="1122930.SAMN02745168_1485"/>